<dbReference type="EC" id="5.2.1.8" evidence="3 12"/>
<comment type="similarity">
    <text evidence="2 12 14">Belongs to the FKBP-type PPIase family. Tig subfamily.</text>
</comment>
<dbReference type="InterPro" id="IPR037041">
    <property type="entry name" value="Trigger_fac_C_sf"/>
</dbReference>
<dbReference type="InterPro" id="IPR027304">
    <property type="entry name" value="Trigger_fact/SurA_dom_sf"/>
</dbReference>
<dbReference type="GO" id="GO:0003755">
    <property type="term" value="F:peptidyl-prolyl cis-trans isomerase activity"/>
    <property type="evidence" value="ECO:0007669"/>
    <property type="project" value="UniProtKB-UniRule"/>
</dbReference>
<evidence type="ECO:0000256" key="12">
    <source>
        <dbReference type="HAMAP-Rule" id="MF_00303"/>
    </source>
</evidence>
<dbReference type="InterPro" id="IPR036611">
    <property type="entry name" value="Trigger_fac_ribosome-bd_sf"/>
</dbReference>
<dbReference type="Gene3D" id="1.10.3120.10">
    <property type="entry name" value="Trigger factor, C-terminal domain"/>
    <property type="match status" value="1"/>
</dbReference>
<dbReference type="SUPFAM" id="SSF54534">
    <property type="entry name" value="FKBP-like"/>
    <property type="match status" value="1"/>
</dbReference>
<proteinExistence type="inferred from homology"/>
<dbReference type="InterPro" id="IPR008880">
    <property type="entry name" value="Trigger_fac_C"/>
</dbReference>
<keyword evidence="8 12" id="KW-0413">Isomerase</keyword>
<dbReference type="EMBL" id="QGLE01000001">
    <property type="protein sequence ID" value="PWR25820.1"/>
    <property type="molecule type" value="Genomic_DNA"/>
</dbReference>
<evidence type="ECO:0000256" key="4">
    <source>
        <dbReference type="ARBA" id="ARBA00016902"/>
    </source>
</evidence>
<evidence type="ECO:0000256" key="15">
    <source>
        <dbReference type="SAM" id="MobiDB-lite"/>
    </source>
</evidence>
<dbReference type="RefSeq" id="WP_109902185.1">
    <property type="nucleotide sequence ID" value="NZ_QGLE01000001.1"/>
</dbReference>
<comment type="domain">
    <text evidence="12">Consists of 3 domains; the N-terminus binds the ribosome, the middle domain has PPIase activity, while the C-terminus has intrinsic chaperone activity on its own.</text>
</comment>
<protein>
    <recommendedName>
        <fullName evidence="4 12">Trigger factor</fullName>
        <shortName evidence="12">TF</shortName>
        <ecNumber evidence="3 12">5.2.1.8</ecNumber>
    </recommendedName>
    <alternativeName>
        <fullName evidence="11 12">PPIase</fullName>
    </alternativeName>
</protein>
<feature type="compositionally biased region" description="Acidic residues" evidence="15">
    <location>
        <begin position="432"/>
        <end position="441"/>
    </location>
</feature>
<reference evidence="17 18" key="1">
    <citation type="submission" date="2018-05" db="EMBL/GenBank/DDBJ databases">
        <title>Zavarzinia sp. HR-AS.</title>
        <authorList>
            <person name="Lee Y."/>
            <person name="Jeon C.O."/>
        </authorList>
    </citation>
    <scope>NUCLEOTIDE SEQUENCE [LARGE SCALE GENOMIC DNA]</scope>
    <source>
        <strain evidence="17 18">HR-AS</strain>
    </source>
</reference>
<keyword evidence="18" id="KW-1185">Reference proteome</keyword>
<dbReference type="GO" id="GO:0044183">
    <property type="term" value="F:protein folding chaperone"/>
    <property type="evidence" value="ECO:0007669"/>
    <property type="project" value="TreeGrafter"/>
</dbReference>
<feature type="domain" description="PPIase FKBP-type" evidence="16">
    <location>
        <begin position="162"/>
        <end position="244"/>
    </location>
</feature>
<dbReference type="InterPro" id="IPR001179">
    <property type="entry name" value="PPIase_FKBP_dom"/>
</dbReference>
<dbReference type="SUPFAM" id="SSF109998">
    <property type="entry name" value="Triger factor/SurA peptide-binding domain-like"/>
    <property type="match status" value="1"/>
</dbReference>
<evidence type="ECO:0000256" key="6">
    <source>
        <dbReference type="ARBA" id="ARBA00023110"/>
    </source>
</evidence>
<keyword evidence="7 12" id="KW-0143">Chaperone</keyword>
<feature type="region of interest" description="Disordered" evidence="15">
    <location>
        <begin position="420"/>
        <end position="441"/>
    </location>
</feature>
<keyword evidence="9 12" id="KW-0131">Cell cycle</keyword>
<dbReference type="Pfam" id="PF05698">
    <property type="entry name" value="Trigger_C"/>
    <property type="match status" value="1"/>
</dbReference>
<keyword evidence="12" id="KW-0963">Cytoplasm</keyword>
<gene>
    <name evidence="12" type="primary">tig</name>
    <name evidence="17" type="ORF">DKG74_02375</name>
</gene>
<keyword evidence="6 12" id="KW-0697">Rotamase</keyword>
<comment type="caution">
    <text evidence="17">The sequence shown here is derived from an EMBL/GenBank/DDBJ whole genome shotgun (WGS) entry which is preliminary data.</text>
</comment>
<dbReference type="InterPro" id="IPR046357">
    <property type="entry name" value="PPIase_dom_sf"/>
</dbReference>
<comment type="catalytic activity">
    <reaction evidence="1 12 13">
        <text>[protein]-peptidylproline (omega=180) = [protein]-peptidylproline (omega=0)</text>
        <dbReference type="Rhea" id="RHEA:16237"/>
        <dbReference type="Rhea" id="RHEA-COMP:10747"/>
        <dbReference type="Rhea" id="RHEA-COMP:10748"/>
        <dbReference type="ChEBI" id="CHEBI:83833"/>
        <dbReference type="ChEBI" id="CHEBI:83834"/>
        <dbReference type="EC" id="5.2.1.8"/>
    </reaction>
</comment>
<dbReference type="PANTHER" id="PTHR30560">
    <property type="entry name" value="TRIGGER FACTOR CHAPERONE AND PEPTIDYL-PROLYL CIS/TRANS ISOMERASE"/>
    <property type="match status" value="1"/>
</dbReference>
<evidence type="ECO:0000256" key="2">
    <source>
        <dbReference type="ARBA" id="ARBA00005464"/>
    </source>
</evidence>
<evidence type="ECO:0000256" key="3">
    <source>
        <dbReference type="ARBA" id="ARBA00013194"/>
    </source>
</evidence>
<dbReference type="Gene3D" id="3.10.50.40">
    <property type="match status" value="1"/>
</dbReference>
<evidence type="ECO:0000256" key="5">
    <source>
        <dbReference type="ARBA" id="ARBA00022618"/>
    </source>
</evidence>
<keyword evidence="5 12" id="KW-0132">Cell division</keyword>
<dbReference type="InterPro" id="IPR008881">
    <property type="entry name" value="Trigger_fac_ribosome-bd_bac"/>
</dbReference>
<dbReference type="Pfam" id="PF05697">
    <property type="entry name" value="Trigger_N"/>
    <property type="match status" value="1"/>
</dbReference>
<dbReference type="GO" id="GO:0005737">
    <property type="term" value="C:cytoplasm"/>
    <property type="evidence" value="ECO:0007669"/>
    <property type="project" value="UniProtKB-SubCell"/>
</dbReference>
<dbReference type="SUPFAM" id="SSF102735">
    <property type="entry name" value="Trigger factor ribosome-binding domain"/>
    <property type="match status" value="1"/>
</dbReference>
<dbReference type="GO" id="GO:0015031">
    <property type="term" value="P:protein transport"/>
    <property type="evidence" value="ECO:0007669"/>
    <property type="project" value="UniProtKB-UniRule"/>
</dbReference>
<dbReference type="PROSITE" id="PS50059">
    <property type="entry name" value="FKBP_PPIASE"/>
    <property type="match status" value="1"/>
</dbReference>
<evidence type="ECO:0000256" key="1">
    <source>
        <dbReference type="ARBA" id="ARBA00000971"/>
    </source>
</evidence>
<evidence type="ECO:0000256" key="9">
    <source>
        <dbReference type="ARBA" id="ARBA00023306"/>
    </source>
</evidence>
<dbReference type="OrthoDB" id="9767721at2"/>
<comment type="function">
    <text evidence="10 12">Involved in protein export. Acts as a chaperone by maintaining the newly synthesized protein in an open conformation. Functions as a peptidyl-prolyl cis-trans isomerase.</text>
</comment>
<evidence type="ECO:0000259" key="16">
    <source>
        <dbReference type="PROSITE" id="PS50059"/>
    </source>
</evidence>
<dbReference type="InterPro" id="IPR005215">
    <property type="entry name" value="Trig_fac"/>
</dbReference>
<sequence length="441" mass="48880">MNVTETASDGLKREFLISIGAAAIDAEVKAKLQDLSTKIRMPGFRPGKVPMSLVAKTHGDAALGEVLQEKVNQSIQSTLTERNLRPATEPKVEVTKAGKGEDLEFKIALEVLPEFEPAEVKDITLEKLVTPVSDEEVETMMKGFADQRKNFVAEEGRVAKHGDQLTINFVGRVDGEVFEGGSADGVDLELGSGRFIPGFEEQLLGAKAGDIVKVNVTFPADYGAKELAGKDAVFDVEVKEVKVAAEVVIDDEFAKGFGLDDLEALKKAMREQIERQHGALSRQRLKRDLLDALAKLHDFAVPESLVTIEIEQITRQLSEDGEAPSDEKKAELVAEYRPIAERRVRLGLLLAEVGRRNNVQVKPEEVNRAIMEEARRWPGQEREVVEFFRKNEQAQAQLRAPIYEDKVVDLMIELAQKTEREVSLEELRKDPDEEATDSAAA</sequence>
<dbReference type="Pfam" id="PF00254">
    <property type="entry name" value="FKBP_C"/>
    <property type="match status" value="1"/>
</dbReference>
<dbReference type="FunFam" id="3.10.50.40:FF:000001">
    <property type="entry name" value="Trigger factor"/>
    <property type="match status" value="1"/>
</dbReference>
<dbReference type="GO" id="GO:0051083">
    <property type="term" value="P:'de novo' cotranslational protein folding"/>
    <property type="evidence" value="ECO:0007669"/>
    <property type="project" value="TreeGrafter"/>
</dbReference>
<dbReference type="GO" id="GO:0043022">
    <property type="term" value="F:ribosome binding"/>
    <property type="evidence" value="ECO:0007669"/>
    <property type="project" value="TreeGrafter"/>
</dbReference>
<evidence type="ECO:0000256" key="14">
    <source>
        <dbReference type="RuleBase" id="RU003914"/>
    </source>
</evidence>
<dbReference type="GO" id="GO:0051301">
    <property type="term" value="P:cell division"/>
    <property type="evidence" value="ECO:0007669"/>
    <property type="project" value="UniProtKB-KW"/>
</dbReference>
<evidence type="ECO:0000256" key="10">
    <source>
        <dbReference type="ARBA" id="ARBA00024849"/>
    </source>
</evidence>
<dbReference type="Gene3D" id="3.30.70.1050">
    <property type="entry name" value="Trigger factor ribosome-binding domain"/>
    <property type="match status" value="1"/>
</dbReference>
<name>A0A317EIC5_9PROT</name>
<evidence type="ECO:0000256" key="8">
    <source>
        <dbReference type="ARBA" id="ARBA00023235"/>
    </source>
</evidence>
<evidence type="ECO:0000256" key="13">
    <source>
        <dbReference type="PROSITE-ProRule" id="PRU00277"/>
    </source>
</evidence>
<dbReference type="PIRSF" id="PIRSF003095">
    <property type="entry name" value="Trigger_factor"/>
    <property type="match status" value="1"/>
</dbReference>
<evidence type="ECO:0000256" key="11">
    <source>
        <dbReference type="ARBA" id="ARBA00029986"/>
    </source>
</evidence>
<organism evidence="17 18">
    <name type="scientific">Zavarzinia aquatilis</name>
    <dbReference type="NCBI Taxonomy" id="2211142"/>
    <lineage>
        <taxon>Bacteria</taxon>
        <taxon>Pseudomonadati</taxon>
        <taxon>Pseudomonadota</taxon>
        <taxon>Alphaproteobacteria</taxon>
        <taxon>Rhodospirillales</taxon>
        <taxon>Zavarziniaceae</taxon>
        <taxon>Zavarzinia</taxon>
    </lineage>
</organism>
<comment type="subcellular location">
    <subcellularLocation>
        <location evidence="12">Cytoplasm</location>
    </subcellularLocation>
    <text evidence="12">About half TF is bound to the ribosome near the polypeptide exit tunnel while the other half is free in the cytoplasm.</text>
</comment>
<dbReference type="PANTHER" id="PTHR30560:SF3">
    <property type="entry name" value="TRIGGER FACTOR-LIKE PROTEIN TIG, CHLOROPLASTIC"/>
    <property type="match status" value="1"/>
</dbReference>
<dbReference type="GO" id="GO:0043335">
    <property type="term" value="P:protein unfolding"/>
    <property type="evidence" value="ECO:0007669"/>
    <property type="project" value="TreeGrafter"/>
</dbReference>
<accession>A0A317EIC5</accession>
<dbReference type="Proteomes" id="UP000245461">
    <property type="component" value="Unassembled WGS sequence"/>
</dbReference>
<evidence type="ECO:0000313" key="17">
    <source>
        <dbReference type="EMBL" id="PWR25820.1"/>
    </source>
</evidence>
<dbReference type="NCBIfam" id="TIGR00115">
    <property type="entry name" value="tig"/>
    <property type="match status" value="1"/>
</dbReference>
<evidence type="ECO:0000313" key="18">
    <source>
        <dbReference type="Proteomes" id="UP000245461"/>
    </source>
</evidence>
<dbReference type="HAMAP" id="MF_00303">
    <property type="entry name" value="Trigger_factor_Tig"/>
    <property type="match status" value="1"/>
</dbReference>
<evidence type="ECO:0000256" key="7">
    <source>
        <dbReference type="ARBA" id="ARBA00023186"/>
    </source>
</evidence>
<feature type="compositionally biased region" description="Basic and acidic residues" evidence="15">
    <location>
        <begin position="420"/>
        <end position="431"/>
    </location>
</feature>
<dbReference type="AlphaFoldDB" id="A0A317EIC5"/>